<evidence type="ECO:0000313" key="2">
    <source>
        <dbReference type="Proteomes" id="UP000518266"/>
    </source>
</evidence>
<name>A0A7J5YL33_DISMA</name>
<dbReference type="OrthoDB" id="423283at2759"/>
<organism evidence="1 2">
    <name type="scientific">Dissostichus mawsoni</name>
    <name type="common">Antarctic cod</name>
    <dbReference type="NCBI Taxonomy" id="36200"/>
    <lineage>
        <taxon>Eukaryota</taxon>
        <taxon>Metazoa</taxon>
        <taxon>Chordata</taxon>
        <taxon>Craniata</taxon>
        <taxon>Vertebrata</taxon>
        <taxon>Euteleostomi</taxon>
        <taxon>Actinopterygii</taxon>
        <taxon>Neopterygii</taxon>
        <taxon>Teleostei</taxon>
        <taxon>Neoteleostei</taxon>
        <taxon>Acanthomorphata</taxon>
        <taxon>Eupercaria</taxon>
        <taxon>Perciformes</taxon>
        <taxon>Notothenioidei</taxon>
        <taxon>Nototheniidae</taxon>
        <taxon>Dissostichus</taxon>
    </lineage>
</organism>
<dbReference type="Proteomes" id="UP000518266">
    <property type="component" value="Unassembled WGS sequence"/>
</dbReference>
<keyword evidence="2" id="KW-1185">Reference proteome</keyword>
<evidence type="ECO:0000313" key="1">
    <source>
        <dbReference type="EMBL" id="KAF3849197.1"/>
    </source>
</evidence>
<protein>
    <submittedName>
        <fullName evidence="1">Uncharacterized protein</fullName>
    </submittedName>
</protein>
<dbReference type="AlphaFoldDB" id="A0A7J5YL33"/>
<accession>A0A7J5YL33</accession>
<comment type="caution">
    <text evidence="1">The sequence shown here is derived from an EMBL/GenBank/DDBJ whole genome shotgun (WGS) entry which is preliminary data.</text>
</comment>
<dbReference type="EMBL" id="JAAKFY010000012">
    <property type="protein sequence ID" value="KAF3849197.1"/>
    <property type="molecule type" value="Genomic_DNA"/>
</dbReference>
<sequence>MKRECCGLRSLQEWIWRRKTSLEPAILTSNYRYVADENKELALIQTKTIKKVCPQNHRLLFEVFDENRLAAVTQPRKYWKETLRISRETMMW</sequence>
<reference evidence="1 2" key="1">
    <citation type="submission" date="2020-03" db="EMBL/GenBank/DDBJ databases">
        <title>Dissostichus mawsoni Genome sequencing and assembly.</title>
        <authorList>
            <person name="Park H."/>
        </authorList>
    </citation>
    <scope>NUCLEOTIDE SEQUENCE [LARGE SCALE GENOMIC DNA]</scope>
    <source>
        <strain evidence="1">DM0001</strain>
        <tissue evidence="1">Muscle</tissue>
    </source>
</reference>
<proteinExistence type="predicted"/>
<gene>
    <name evidence="1" type="ORF">F7725_015694</name>
</gene>